<feature type="domain" description="Phage shock protein PspC N-terminal" evidence="7">
    <location>
        <begin position="61"/>
        <end position="113"/>
    </location>
</feature>
<evidence type="ECO:0000256" key="2">
    <source>
        <dbReference type="ARBA" id="ARBA00022777"/>
    </source>
</evidence>
<dbReference type="Proteomes" id="UP000183053">
    <property type="component" value="Unassembled WGS sequence"/>
</dbReference>
<keyword evidence="3" id="KW-0902">Two-component regulatory system</keyword>
<evidence type="ECO:0000256" key="1">
    <source>
        <dbReference type="ARBA" id="ARBA00022679"/>
    </source>
</evidence>
<dbReference type="GO" id="GO:0016301">
    <property type="term" value="F:kinase activity"/>
    <property type="evidence" value="ECO:0007669"/>
    <property type="project" value="UniProtKB-KW"/>
</dbReference>
<evidence type="ECO:0000256" key="4">
    <source>
        <dbReference type="SAM" id="MobiDB-lite"/>
    </source>
</evidence>
<evidence type="ECO:0000313" key="9">
    <source>
        <dbReference type="Proteomes" id="UP000183053"/>
    </source>
</evidence>
<evidence type="ECO:0000259" key="7">
    <source>
        <dbReference type="Pfam" id="PF04024"/>
    </source>
</evidence>
<dbReference type="OrthoDB" id="5243952at2"/>
<feature type="transmembrane region" description="Helical" evidence="5">
    <location>
        <begin position="190"/>
        <end position="212"/>
    </location>
</feature>
<dbReference type="SUPFAM" id="SSF55874">
    <property type="entry name" value="ATPase domain of HSP90 chaperone/DNA topoisomerase II/histidine kinase"/>
    <property type="match status" value="1"/>
</dbReference>
<dbReference type="PANTHER" id="PTHR24421">
    <property type="entry name" value="NITRATE/NITRITE SENSOR PROTEIN NARX-RELATED"/>
    <property type="match status" value="1"/>
</dbReference>
<sequence length="474" mass="49201">MSRRSQRRRAWHQARQQAWQQGWQNWQQGAQAPAAGYRAPAPGPAVLPPPATPAPAPSYPRMHRRNGGAVIGGVCGGIADHLGVDATKVRIAFTLLALLGAGVVMYALLWFMCRPGTDTARPDPAERRQGLALAVLGVVGAATLASVASNSSAGFVVPVIVIGVGAALVWREADSASGDPSGALGGSSRLITWLRMLGGVTLVVVGLAVVFLGRVDVAAIPTALAAVVLTLVGVALLTVPVWVRMWRDLGAERAARVRTIEREEIASHLHDSVLQTLALIQKQSADGAAVKRLARSQERELREWLFGGAQAPAQSLVAALKAAAADVEDAHSVAVGVITVGDVEGDELGVDDRFSALLGAAREAMVNAAKHSGCENVDTYAEVGDRTVSVFVRDRGVGFDPDAVPADRQGLAKSIRSRMERRGGEVGVRSAPGRGTEVRLTMPRLCADEGAGVPVGAGEGSLDSSSQAGPASGG</sequence>
<organism evidence="8 9">
    <name type="scientific">Tsukamurella pulmonis</name>
    <dbReference type="NCBI Taxonomy" id="47312"/>
    <lineage>
        <taxon>Bacteria</taxon>
        <taxon>Bacillati</taxon>
        <taxon>Actinomycetota</taxon>
        <taxon>Actinomycetes</taxon>
        <taxon>Mycobacteriales</taxon>
        <taxon>Tsukamurellaceae</taxon>
        <taxon>Tsukamurella</taxon>
    </lineage>
</organism>
<feature type="transmembrane region" description="Helical" evidence="5">
    <location>
        <begin position="90"/>
        <end position="109"/>
    </location>
</feature>
<evidence type="ECO:0000256" key="5">
    <source>
        <dbReference type="SAM" id="Phobius"/>
    </source>
</evidence>
<feature type="transmembrane region" description="Helical" evidence="5">
    <location>
        <begin position="218"/>
        <end position="243"/>
    </location>
</feature>
<dbReference type="Pfam" id="PF02518">
    <property type="entry name" value="HATPase_c"/>
    <property type="match status" value="1"/>
</dbReference>
<evidence type="ECO:0000256" key="3">
    <source>
        <dbReference type="ARBA" id="ARBA00023012"/>
    </source>
</evidence>
<feature type="transmembrane region" description="Helical" evidence="5">
    <location>
        <begin position="130"/>
        <end position="147"/>
    </location>
</feature>
<dbReference type="InterPro" id="IPR036890">
    <property type="entry name" value="HATPase_C_sf"/>
</dbReference>
<dbReference type="InterPro" id="IPR003594">
    <property type="entry name" value="HATPase_dom"/>
</dbReference>
<keyword evidence="5" id="KW-0812">Transmembrane</keyword>
<dbReference type="GO" id="GO:0000160">
    <property type="term" value="P:phosphorelay signal transduction system"/>
    <property type="evidence" value="ECO:0007669"/>
    <property type="project" value="UniProtKB-KW"/>
</dbReference>
<keyword evidence="5" id="KW-0472">Membrane</keyword>
<feature type="transmembrane region" description="Helical" evidence="5">
    <location>
        <begin position="153"/>
        <end position="170"/>
    </location>
</feature>
<name>A0A1H1GZX2_9ACTN</name>
<dbReference type="InterPro" id="IPR050482">
    <property type="entry name" value="Sensor_HK_TwoCompSys"/>
</dbReference>
<dbReference type="InterPro" id="IPR007168">
    <property type="entry name" value="Phageshock_PspC_N"/>
</dbReference>
<keyword evidence="9" id="KW-1185">Reference proteome</keyword>
<accession>A0A1H1GZX2</accession>
<keyword evidence="2 8" id="KW-0418">Kinase</keyword>
<keyword evidence="5" id="KW-1133">Transmembrane helix</keyword>
<proteinExistence type="predicted"/>
<dbReference type="EMBL" id="FNLF01000002">
    <property type="protein sequence ID" value="SDR18724.1"/>
    <property type="molecule type" value="Genomic_DNA"/>
</dbReference>
<dbReference type="CDD" id="cd16917">
    <property type="entry name" value="HATPase_UhpB-NarQ-NarX-like"/>
    <property type="match status" value="1"/>
</dbReference>
<evidence type="ECO:0000259" key="6">
    <source>
        <dbReference type="Pfam" id="PF02518"/>
    </source>
</evidence>
<dbReference type="STRING" id="47312.SAMN04489765_3702"/>
<feature type="domain" description="Histidine kinase/HSP90-like ATPase" evidence="6">
    <location>
        <begin position="360"/>
        <end position="444"/>
    </location>
</feature>
<dbReference type="Gene3D" id="3.30.565.10">
    <property type="entry name" value="Histidine kinase-like ATPase, C-terminal domain"/>
    <property type="match status" value="1"/>
</dbReference>
<feature type="compositionally biased region" description="Polar residues" evidence="4">
    <location>
        <begin position="462"/>
        <end position="474"/>
    </location>
</feature>
<dbReference type="Pfam" id="PF04024">
    <property type="entry name" value="PspC"/>
    <property type="match status" value="1"/>
</dbReference>
<evidence type="ECO:0000313" key="8">
    <source>
        <dbReference type="EMBL" id="SDR18724.1"/>
    </source>
</evidence>
<reference evidence="9" key="1">
    <citation type="submission" date="2016-10" db="EMBL/GenBank/DDBJ databases">
        <authorList>
            <person name="Varghese N."/>
            <person name="Submissions S."/>
        </authorList>
    </citation>
    <scope>NUCLEOTIDE SEQUENCE [LARGE SCALE GENOMIC DNA]</scope>
    <source>
        <strain evidence="9">DSM 44142</strain>
    </source>
</reference>
<keyword evidence="1" id="KW-0808">Transferase</keyword>
<protein>
    <submittedName>
        <fullName evidence="8">Signal transduction histidine kinase</fullName>
    </submittedName>
</protein>
<dbReference type="PANTHER" id="PTHR24421:SF61">
    <property type="entry name" value="OXYGEN SENSOR HISTIDINE KINASE NREB"/>
    <property type="match status" value="1"/>
</dbReference>
<feature type="region of interest" description="Disordered" evidence="4">
    <location>
        <begin position="450"/>
        <end position="474"/>
    </location>
</feature>
<gene>
    <name evidence="8" type="ORF">SAMN04489765_3702</name>
</gene>
<dbReference type="AlphaFoldDB" id="A0A1H1GZX2"/>